<comment type="caution">
    <text evidence="1">The sequence shown here is derived from an EMBL/GenBank/DDBJ whole genome shotgun (WGS) entry which is preliminary data.</text>
</comment>
<dbReference type="InterPro" id="IPR028345">
    <property type="entry name" value="Antibiotic_NAT-like"/>
</dbReference>
<dbReference type="SUPFAM" id="SSF110710">
    <property type="entry name" value="TTHA0583/YokD-like"/>
    <property type="match status" value="1"/>
</dbReference>
<organism evidence="1 2">
    <name type="scientific">Actinopolymorpha rutila</name>
    <dbReference type="NCBI Taxonomy" id="446787"/>
    <lineage>
        <taxon>Bacteria</taxon>
        <taxon>Bacillati</taxon>
        <taxon>Actinomycetota</taxon>
        <taxon>Actinomycetes</taxon>
        <taxon>Propionibacteriales</taxon>
        <taxon>Actinopolymorphaceae</taxon>
        <taxon>Actinopolymorpha</taxon>
    </lineage>
</organism>
<reference evidence="1 2" key="1">
    <citation type="submission" date="2020-07" db="EMBL/GenBank/DDBJ databases">
        <title>Sequencing the genomes of 1000 actinobacteria strains.</title>
        <authorList>
            <person name="Klenk H.-P."/>
        </authorList>
    </citation>
    <scope>NUCLEOTIDE SEQUENCE [LARGE SCALE GENOMIC DNA]</scope>
    <source>
        <strain evidence="1 2">DSM 18448</strain>
    </source>
</reference>
<name>A0A852ZRL2_9ACTN</name>
<protein>
    <submittedName>
        <fullName evidence="1">Aminoglycoside N3'-acetyltransferase</fullName>
    </submittedName>
</protein>
<dbReference type="AlphaFoldDB" id="A0A852ZRL2"/>
<keyword evidence="2" id="KW-1185">Reference proteome</keyword>
<dbReference type="Proteomes" id="UP000579605">
    <property type="component" value="Unassembled WGS sequence"/>
</dbReference>
<evidence type="ECO:0000313" key="1">
    <source>
        <dbReference type="EMBL" id="NYH91226.1"/>
    </source>
</evidence>
<dbReference type="EMBL" id="JACBZH010000001">
    <property type="protein sequence ID" value="NYH91226.1"/>
    <property type="molecule type" value="Genomic_DNA"/>
</dbReference>
<sequence>MDNRAAALIESSAMAEGAVVTEDEIAAGLRRLGLNESSSVIVHASLRSFGHVDGGAPAVCRHSSGPAER</sequence>
<proteinExistence type="predicted"/>
<keyword evidence="1" id="KW-0808">Transferase</keyword>
<gene>
    <name evidence="1" type="ORF">F4554_003864</name>
</gene>
<accession>A0A852ZRL2</accession>
<evidence type="ECO:0000313" key="2">
    <source>
        <dbReference type="Proteomes" id="UP000579605"/>
    </source>
</evidence>
<dbReference type="GO" id="GO:0016740">
    <property type="term" value="F:transferase activity"/>
    <property type="evidence" value="ECO:0007669"/>
    <property type="project" value="UniProtKB-KW"/>
</dbReference>